<dbReference type="Proteomes" id="UP000887222">
    <property type="component" value="Unassembled WGS sequence"/>
</dbReference>
<gene>
    <name evidence="2" type="ORF">NCCP691_37850</name>
</gene>
<evidence type="ECO:0000313" key="2">
    <source>
        <dbReference type="EMBL" id="GIZ53771.1"/>
    </source>
</evidence>
<reference evidence="2 3" key="1">
    <citation type="journal article" date="2022" name="Int. J. Syst. Evol. Microbiol.">
        <title>Noviherbaspirillum aridicola sp. nov., isolated from an arid soil in Pakistan.</title>
        <authorList>
            <person name="Khan I.U."/>
            <person name="Saqib M."/>
            <person name="Amin A."/>
            <person name="Hussain F."/>
            <person name="Li L."/>
            <person name="Liu Y.H."/>
            <person name="Fang B.Z."/>
            <person name="Ahmed I."/>
            <person name="Li W.J."/>
        </authorList>
    </citation>
    <scope>NUCLEOTIDE SEQUENCE [LARGE SCALE GENOMIC DNA]</scope>
    <source>
        <strain evidence="2 3">NCCP-691</strain>
    </source>
</reference>
<protein>
    <submittedName>
        <fullName evidence="2">Uncharacterized protein</fullName>
    </submittedName>
</protein>
<feature type="compositionally biased region" description="Basic and acidic residues" evidence="1">
    <location>
        <begin position="96"/>
        <end position="105"/>
    </location>
</feature>
<feature type="region of interest" description="Disordered" evidence="1">
    <location>
        <begin position="82"/>
        <end position="105"/>
    </location>
</feature>
<proteinExistence type="predicted"/>
<dbReference type="EMBL" id="BPMK01000020">
    <property type="protein sequence ID" value="GIZ53771.1"/>
    <property type="molecule type" value="Genomic_DNA"/>
</dbReference>
<comment type="caution">
    <text evidence="2">The sequence shown here is derived from an EMBL/GenBank/DDBJ whole genome shotgun (WGS) entry which is preliminary data.</text>
</comment>
<sequence length="105" mass="11055">MCATRAAPAAGSAMRGIHAWRKSHRACLSPMLRQGLGICLASAVPDLKGMPGGCVGLNKAFMNSAVIDKAFFSIRMQGTGSLRSASSFAGGRSRRRLPDARHPTI</sequence>
<name>A0ABQ4Q9P3_9BURK</name>
<feature type="compositionally biased region" description="Low complexity" evidence="1">
    <location>
        <begin position="82"/>
        <end position="91"/>
    </location>
</feature>
<accession>A0ABQ4Q9P3</accession>
<evidence type="ECO:0000313" key="3">
    <source>
        <dbReference type="Proteomes" id="UP000887222"/>
    </source>
</evidence>
<keyword evidence="3" id="KW-1185">Reference proteome</keyword>
<organism evidence="2 3">
    <name type="scientific">Noviherbaspirillum aridicola</name>
    <dbReference type="NCBI Taxonomy" id="2849687"/>
    <lineage>
        <taxon>Bacteria</taxon>
        <taxon>Pseudomonadati</taxon>
        <taxon>Pseudomonadota</taxon>
        <taxon>Betaproteobacteria</taxon>
        <taxon>Burkholderiales</taxon>
        <taxon>Oxalobacteraceae</taxon>
        <taxon>Noviherbaspirillum</taxon>
    </lineage>
</organism>
<evidence type="ECO:0000256" key="1">
    <source>
        <dbReference type="SAM" id="MobiDB-lite"/>
    </source>
</evidence>